<keyword evidence="4" id="KW-1185">Reference proteome</keyword>
<protein>
    <recommendedName>
        <fullName evidence="5">PE-PGRS family protein</fullName>
    </recommendedName>
</protein>
<dbReference type="AlphaFoldDB" id="A0A7I7K689"/>
<keyword evidence="2" id="KW-0732">Signal</keyword>
<evidence type="ECO:0000313" key="3">
    <source>
        <dbReference type="EMBL" id="BBX19616.1"/>
    </source>
</evidence>
<name>A0A7I7K689_9MYCO</name>
<feature type="compositionally biased region" description="Gly residues" evidence="1">
    <location>
        <begin position="96"/>
        <end position="122"/>
    </location>
</feature>
<evidence type="ECO:0000256" key="2">
    <source>
        <dbReference type="SAM" id="SignalP"/>
    </source>
</evidence>
<evidence type="ECO:0008006" key="5">
    <source>
        <dbReference type="Google" id="ProtNLM"/>
    </source>
</evidence>
<feature type="signal peptide" evidence="2">
    <location>
        <begin position="1"/>
        <end position="32"/>
    </location>
</feature>
<evidence type="ECO:0000256" key="1">
    <source>
        <dbReference type="SAM" id="MobiDB-lite"/>
    </source>
</evidence>
<dbReference type="Proteomes" id="UP000467006">
    <property type="component" value="Chromosome"/>
</dbReference>
<organism evidence="3 4">
    <name type="scientific">Mycolicibacterium duvalii</name>
    <dbReference type="NCBI Taxonomy" id="39688"/>
    <lineage>
        <taxon>Bacteria</taxon>
        <taxon>Bacillati</taxon>
        <taxon>Actinomycetota</taxon>
        <taxon>Actinomycetes</taxon>
        <taxon>Mycobacteriales</taxon>
        <taxon>Mycobacteriaceae</taxon>
        <taxon>Mycolicibacterium</taxon>
    </lineage>
</organism>
<dbReference type="EMBL" id="AP022563">
    <property type="protein sequence ID" value="BBX19616.1"/>
    <property type="molecule type" value="Genomic_DNA"/>
</dbReference>
<gene>
    <name evidence="3" type="ORF">MDUV_44760</name>
</gene>
<sequence length="142" mass="12107">MRNKTSKLGTLGSLVFAGAAATAIATAPMTFAQPAPPPCFNPDGTPCAVNGTAGPGGAAGAVPGGPAGEAGPGGASGVIPGGPGGAAGPDGATGAIPGGPAGTAGPGGASGSLSPGGIGGSAGPGGASGCIPGVGCASIPAP</sequence>
<evidence type="ECO:0000313" key="4">
    <source>
        <dbReference type="Proteomes" id="UP000467006"/>
    </source>
</evidence>
<dbReference type="KEGG" id="mdu:MDUV_44760"/>
<accession>A0A7I7K689</accession>
<feature type="region of interest" description="Disordered" evidence="1">
    <location>
        <begin position="38"/>
        <end position="122"/>
    </location>
</feature>
<feature type="chain" id="PRO_5029525683" description="PE-PGRS family protein" evidence="2">
    <location>
        <begin position="33"/>
        <end position="142"/>
    </location>
</feature>
<feature type="compositionally biased region" description="Gly residues" evidence="1">
    <location>
        <begin position="53"/>
        <end position="88"/>
    </location>
</feature>
<reference evidence="3 4" key="1">
    <citation type="journal article" date="2019" name="Emerg. Microbes Infect.">
        <title>Comprehensive subspecies identification of 175 nontuberculous mycobacteria species based on 7547 genomic profiles.</title>
        <authorList>
            <person name="Matsumoto Y."/>
            <person name="Kinjo T."/>
            <person name="Motooka D."/>
            <person name="Nabeya D."/>
            <person name="Jung N."/>
            <person name="Uechi K."/>
            <person name="Horii T."/>
            <person name="Iida T."/>
            <person name="Fujita J."/>
            <person name="Nakamura S."/>
        </authorList>
    </citation>
    <scope>NUCLEOTIDE SEQUENCE [LARGE SCALE GENOMIC DNA]</scope>
    <source>
        <strain evidence="3 4">JCM 6396</strain>
    </source>
</reference>
<proteinExistence type="predicted"/>